<evidence type="ECO:0000313" key="23">
    <source>
        <dbReference type="Proteomes" id="UP000887568"/>
    </source>
</evidence>
<evidence type="ECO:0000256" key="12">
    <source>
        <dbReference type="ARBA" id="ARBA00023136"/>
    </source>
</evidence>
<feature type="compositionally biased region" description="Basic and acidic residues" evidence="18">
    <location>
        <begin position="1"/>
        <end position="12"/>
    </location>
</feature>
<feature type="domain" description="ERAP1-like C-terminal" evidence="20">
    <location>
        <begin position="647"/>
        <end position="964"/>
    </location>
</feature>
<evidence type="ECO:0000256" key="2">
    <source>
        <dbReference type="ARBA" id="ARBA00010136"/>
    </source>
</evidence>
<dbReference type="Gene3D" id="1.25.50.20">
    <property type="match status" value="1"/>
</dbReference>
<dbReference type="PRINTS" id="PR00756">
    <property type="entry name" value="ALADIPTASE"/>
</dbReference>
<evidence type="ECO:0000256" key="15">
    <source>
        <dbReference type="PIRSR" id="PIRSR634016-3"/>
    </source>
</evidence>
<dbReference type="InterPro" id="IPR042097">
    <property type="entry name" value="Aminopeptidase_N-like_N_sf"/>
</dbReference>
<dbReference type="GO" id="GO:0070006">
    <property type="term" value="F:metalloaminopeptidase activity"/>
    <property type="evidence" value="ECO:0007669"/>
    <property type="project" value="TreeGrafter"/>
</dbReference>
<dbReference type="GO" id="GO:0042277">
    <property type="term" value="F:peptide binding"/>
    <property type="evidence" value="ECO:0007669"/>
    <property type="project" value="TreeGrafter"/>
</dbReference>
<dbReference type="InterPro" id="IPR045357">
    <property type="entry name" value="Aminopeptidase_N-like_N"/>
</dbReference>
<evidence type="ECO:0000256" key="17">
    <source>
        <dbReference type="RuleBase" id="RU364040"/>
    </source>
</evidence>
<dbReference type="InterPro" id="IPR027268">
    <property type="entry name" value="Peptidase_M4/M1_CTD_sf"/>
</dbReference>
<dbReference type="OrthoDB" id="10031169at2759"/>
<feature type="compositionally biased region" description="Polar residues" evidence="18">
    <location>
        <begin position="73"/>
        <end position="94"/>
    </location>
</feature>
<dbReference type="InterPro" id="IPR014782">
    <property type="entry name" value="Peptidase_M1_dom"/>
</dbReference>
<organism evidence="22 23">
    <name type="scientific">Patiria miniata</name>
    <name type="common">Bat star</name>
    <name type="synonym">Asterina miniata</name>
    <dbReference type="NCBI Taxonomy" id="46514"/>
    <lineage>
        <taxon>Eukaryota</taxon>
        <taxon>Metazoa</taxon>
        <taxon>Echinodermata</taxon>
        <taxon>Eleutherozoa</taxon>
        <taxon>Asterozoa</taxon>
        <taxon>Asteroidea</taxon>
        <taxon>Valvatacea</taxon>
        <taxon>Valvatida</taxon>
        <taxon>Asterinidae</taxon>
        <taxon>Patiria</taxon>
    </lineage>
</organism>
<keyword evidence="8 15" id="KW-0862">Zinc</keyword>
<keyword evidence="5 17" id="KW-0812">Transmembrane</keyword>
<name>A0A914BMJ9_PATMI</name>
<dbReference type="RefSeq" id="XP_038077170.1">
    <property type="nucleotide sequence ID" value="XM_038221242.1"/>
</dbReference>
<keyword evidence="4 17" id="KW-0645">Protease</keyword>
<dbReference type="GeneID" id="119745018"/>
<dbReference type="Gene3D" id="2.60.40.1910">
    <property type="match status" value="1"/>
</dbReference>
<keyword evidence="23" id="KW-1185">Reference proteome</keyword>
<evidence type="ECO:0000256" key="11">
    <source>
        <dbReference type="ARBA" id="ARBA00023049"/>
    </source>
</evidence>
<evidence type="ECO:0000256" key="3">
    <source>
        <dbReference type="ARBA" id="ARBA00022438"/>
    </source>
</evidence>
<keyword evidence="3 17" id="KW-0031">Aminopeptidase</keyword>
<dbReference type="Pfam" id="PF17900">
    <property type="entry name" value="Peptidase_M1_N"/>
    <property type="match status" value="1"/>
</dbReference>
<dbReference type="Proteomes" id="UP000887568">
    <property type="component" value="Unplaced"/>
</dbReference>
<accession>A0A914BMJ9</accession>
<dbReference type="AlphaFoldDB" id="A0A914BMJ9"/>
<feature type="binding site" evidence="15">
    <location>
        <position position="440"/>
    </location>
    <ligand>
        <name>Zn(2+)</name>
        <dbReference type="ChEBI" id="CHEBI:29105"/>
        <note>catalytic</note>
    </ligand>
</feature>
<reference evidence="22" key="1">
    <citation type="submission" date="2022-11" db="UniProtKB">
        <authorList>
            <consortium name="EnsemblMetazoa"/>
        </authorList>
    </citation>
    <scope>IDENTIFICATION</scope>
</reference>
<feature type="binding site" evidence="15">
    <location>
        <position position="417"/>
    </location>
    <ligand>
        <name>Zn(2+)</name>
        <dbReference type="ChEBI" id="CHEBI:29105"/>
        <note>catalytic</note>
    </ligand>
</feature>
<keyword evidence="11 17" id="KW-0482">Metalloprotease</keyword>
<evidence type="ECO:0000256" key="8">
    <source>
        <dbReference type="ARBA" id="ARBA00022833"/>
    </source>
</evidence>
<protein>
    <recommendedName>
        <fullName evidence="17">Aminopeptidase</fullName>
        <ecNumber evidence="17">3.4.11.-</ecNumber>
    </recommendedName>
</protein>
<dbReference type="Pfam" id="PF11838">
    <property type="entry name" value="ERAP1_C"/>
    <property type="match status" value="1"/>
</dbReference>
<evidence type="ECO:0000259" key="21">
    <source>
        <dbReference type="Pfam" id="PF17900"/>
    </source>
</evidence>
<dbReference type="GO" id="GO:0005737">
    <property type="term" value="C:cytoplasm"/>
    <property type="evidence" value="ECO:0007669"/>
    <property type="project" value="TreeGrafter"/>
</dbReference>
<comment type="cofactor">
    <cofactor evidence="15 17">
        <name>Zn(2+)</name>
        <dbReference type="ChEBI" id="CHEBI:29105"/>
    </cofactor>
    <text evidence="15 17">Binds 1 zinc ion per subunit.</text>
</comment>
<comment type="subcellular location">
    <subcellularLocation>
        <location evidence="1">Membrane</location>
        <topology evidence="1">Single-pass type II membrane protein</topology>
    </subcellularLocation>
</comment>
<keyword evidence="10 17" id="KW-1133">Transmembrane helix</keyword>
<dbReference type="FunFam" id="2.60.40.1730:FF:000012">
    <property type="entry name" value="Aminopeptidase N"/>
    <property type="match status" value="1"/>
</dbReference>
<dbReference type="InterPro" id="IPR001930">
    <property type="entry name" value="Peptidase_M1"/>
</dbReference>
<dbReference type="GO" id="GO:0043171">
    <property type="term" value="P:peptide catabolic process"/>
    <property type="evidence" value="ECO:0007669"/>
    <property type="project" value="TreeGrafter"/>
</dbReference>
<dbReference type="GO" id="GO:0008270">
    <property type="term" value="F:zinc ion binding"/>
    <property type="evidence" value="ECO:0007669"/>
    <property type="project" value="UniProtKB-UniRule"/>
</dbReference>
<evidence type="ECO:0000256" key="16">
    <source>
        <dbReference type="PIRSR" id="PIRSR634016-4"/>
    </source>
</evidence>
<keyword evidence="9" id="KW-0735">Signal-anchor</keyword>
<evidence type="ECO:0000256" key="18">
    <source>
        <dbReference type="SAM" id="MobiDB-lite"/>
    </source>
</evidence>
<dbReference type="InterPro" id="IPR050344">
    <property type="entry name" value="Peptidase_M1_aminopeptidases"/>
</dbReference>
<evidence type="ECO:0000256" key="10">
    <source>
        <dbReference type="ARBA" id="ARBA00022989"/>
    </source>
</evidence>
<dbReference type="EnsemblMetazoa" id="XM_038221242.1">
    <property type="protein sequence ID" value="XP_038077170.1"/>
    <property type="gene ID" value="LOC119745018"/>
</dbReference>
<keyword evidence="7 17" id="KW-0378">Hydrolase</keyword>
<dbReference type="FunFam" id="1.10.390.10:FF:000013">
    <property type="entry name" value="Aminopeptidase N"/>
    <property type="match status" value="1"/>
</dbReference>
<feature type="site" description="Transition state stabilizer" evidence="16">
    <location>
        <position position="505"/>
    </location>
</feature>
<dbReference type="Pfam" id="PF01433">
    <property type="entry name" value="Peptidase_M1"/>
    <property type="match status" value="1"/>
</dbReference>
<sequence length="983" mass="111835">MARSQFEVKENASDDGSTGSRKRNVVECSVAHLAFVILGFCVVTTAVALMVYYIPDRSGIIGTKAPIEEPKRTTTVYTTESHPRQTTLPDSTPTVPARSTAGQTTAELPTEDPLMVGRLPRTVLPRRYLLNVRPYLYENDGPLNSSYTFDGWVRIKVECVVPTDEIVLHSYALTVHGAPNVTGSDYGDSGQLLDHFTFDKDNMFLVLKLKESLQPRKNYEISIEFTGLLDKQDVAGFYVSEYYTNEGAKRLTATTQMEGPHARRVLPCFDEPSFKASFDVQIEHRSDMIALSNGMETSTIQLDNHWSRTYFKRVGDMPTYLLAMVVHDFQNVSGTTEDGCLVRVWIQPEYILNVSTALDYAIRIQTFFNSFLDMKYPLEKLDHIGIKKMYGAMENWGLVTYDENLLIDEADDLTITHEVSHQWFGNLVTPEWWDDIWLNEGFANYHQHIGMDYLDSGQQEYENFYQMTMSGALEMDIKYLVVSALKDPVSSNVDDIDGKIVTFTYVKGGSITFMMKHFLSDGVFEKGIRNYLKERAYKNANVDDLWEELTYADQDVGKHDMKKIMDTWTLQRGAPLVTLNRTGDTIVATQERLYTGFPHHPDPFSERYYIPLTYVHKSDPNNSMTVFMEPATAETIVNLEGASQDDWYLANFLQTGYYFVTYDLQNWQRIVDQAQKDPNVFSHLNQIGMMHQVRLLARAGIVPYNISDSLIEALSKSSQGTRKAALEDDMLDLSLLRGQRSRKVIERRVLDNINRLYSEIGWREATTTDPSTSRRIGEKPRLDITSLACFHGNSDCVNQATTLFKELMDNPLINSAKPAFRYLVYCNGIRYGGQVEWDFAWGQLLNTSVDREKTRWAVALTCSVSPTALTRYIDTLDGSSRDQNVFKIISALADNPIGTDMAWIYLQKNWEWLLSESFQSASNLLLSTAASFSTTDKLQELLDFGNGRNFGRAQQAYDTAVMQAHLNIEWVAKYESNQETISK</sequence>
<dbReference type="GO" id="GO:0016020">
    <property type="term" value="C:membrane"/>
    <property type="evidence" value="ECO:0007669"/>
    <property type="project" value="UniProtKB-SubCell"/>
</dbReference>
<dbReference type="Gene3D" id="1.10.390.10">
    <property type="entry name" value="Neutral Protease Domain 2"/>
    <property type="match status" value="1"/>
</dbReference>
<feature type="binding site" evidence="15">
    <location>
        <position position="421"/>
    </location>
    <ligand>
        <name>Zn(2+)</name>
        <dbReference type="ChEBI" id="CHEBI:29105"/>
        <note>catalytic</note>
    </ligand>
</feature>
<evidence type="ECO:0000256" key="6">
    <source>
        <dbReference type="ARBA" id="ARBA00022723"/>
    </source>
</evidence>
<evidence type="ECO:0000256" key="7">
    <source>
        <dbReference type="ARBA" id="ARBA00022801"/>
    </source>
</evidence>
<evidence type="ECO:0000259" key="20">
    <source>
        <dbReference type="Pfam" id="PF11838"/>
    </source>
</evidence>
<evidence type="ECO:0000259" key="19">
    <source>
        <dbReference type="Pfam" id="PF01433"/>
    </source>
</evidence>
<dbReference type="GO" id="GO:0006508">
    <property type="term" value="P:proteolysis"/>
    <property type="evidence" value="ECO:0007669"/>
    <property type="project" value="UniProtKB-KW"/>
</dbReference>
<keyword evidence="6 15" id="KW-0479">Metal-binding</keyword>
<evidence type="ECO:0000256" key="9">
    <source>
        <dbReference type="ARBA" id="ARBA00022968"/>
    </source>
</evidence>
<feature type="domain" description="Aminopeptidase N-like N-terminal" evidence="21">
    <location>
        <begin position="125"/>
        <end position="321"/>
    </location>
</feature>
<proteinExistence type="inferred from homology"/>
<keyword evidence="12 17" id="KW-0472">Membrane</keyword>
<feature type="domain" description="Peptidase M1 membrane alanine aminopeptidase" evidence="19">
    <location>
        <begin position="357"/>
        <end position="568"/>
    </location>
</feature>
<dbReference type="PANTHER" id="PTHR11533:SF301">
    <property type="entry name" value="AMINOPEPTIDASE"/>
    <property type="match status" value="1"/>
</dbReference>
<dbReference type="InterPro" id="IPR024571">
    <property type="entry name" value="ERAP1-like_C_dom"/>
</dbReference>
<dbReference type="OMA" id="FSERYYI"/>
<feature type="transmembrane region" description="Helical" evidence="17">
    <location>
        <begin position="30"/>
        <end position="54"/>
    </location>
</feature>
<keyword evidence="13" id="KW-0325">Glycoprotein</keyword>
<comment type="similarity">
    <text evidence="2 17">Belongs to the peptidase M1 family.</text>
</comment>
<feature type="active site" description="Proton acceptor" evidence="14">
    <location>
        <position position="418"/>
    </location>
</feature>
<evidence type="ECO:0000256" key="5">
    <source>
        <dbReference type="ARBA" id="ARBA00022692"/>
    </source>
</evidence>
<evidence type="ECO:0000256" key="13">
    <source>
        <dbReference type="ARBA" id="ARBA00023180"/>
    </source>
</evidence>
<dbReference type="EC" id="3.4.11.-" evidence="17"/>
<evidence type="ECO:0000256" key="4">
    <source>
        <dbReference type="ARBA" id="ARBA00022670"/>
    </source>
</evidence>
<feature type="region of interest" description="Disordered" evidence="18">
    <location>
        <begin position="72"/>
        <end position="105"/>
    </location>
</feature>
<evidence type="ECO:0000256" key="1">
    <source>
        <dbReference type="ARBA" id="ARBA00004606"/>
    </source>
</evidence>
<feature type="region of interest" description="Disordered" evidence="18">
    <location>
        <begin position="1"/>
        <end position="22"/>
    </location>
</feature>
<evidence type="ECO:0000313" key="22">
    <source>
        <dbReference type="EnsemblMetazoa" id="XP_038077170.1"/>
    </source>
</evidence>
<dbReference type="InterPro" id="IPR034016">
    <property type="entry name" value="M1_APN-typ"/>
</dbReference>
<dbReference type="PANTHER" id="PTHR11533">
    <property type="entry name" value="PROTEASE M1 ZINC METALLOPROTEASE"/>
    <property type="match status" value="1"/>
</dbReference>
<dbReference type="GO" id="GO:0005615">
    <property type="term" value="C:extracellular space"/>
    <property type="evidence" value="ECO:0007669"/>
    <property type="project" value="TreeGrafter"/>
</dbReference>
<dbReference type="SUPFAM" id="SSF55486">
    <property type="entry name" value="Metalloproteases ('zincins'), catalytic domain"/>
    <property type="match status" value="1"/>
</dbReference>
<dbReference type="CDD" id="cd09601">
    <property type="entry name" value="M1_APN-Q_like"/>
    <property type="match status" value="1"/>
</dbReference>
<evidence type="ECO:0000256" key="14">
    <source>
        <dbReference type="PIRSR" id="PIRSR634016-1"/>
    </source>
</evidence>
<dbReference type="Gene3D" id="2.60.40.1730">
    <property type="entry name" value="tricorn interacting facor f3 domain"/>
    <property type="match status" value="1"/>
</dbReference>
<dbReference type="SUPFAM" id="SSF63737">
    <property type="entry name" value="Leukotriene A4 hydrolase N-terminal domain"/>
    <property type="match status" value="1"/>
</dbReference>